<dbReference type="Gene3D" id="3.30.590.10">
    <property type="entry name" value="Glutamine synthetase/guanido kinase, catalytic domain"/>
    <property type="match status" value="1"/>
</dbReference>
<dbReference type="Pfam" id="PF00120">
    <property type="entry name" value="Gln-synt_C"/>
    <property type="match status" value="1"/>
</dbReference>
<dbReference type="Gene3D" id="3.10.20.70">
    <property type="entry name" value="Glutamine synthetase, N-terminal domain"/>
    <property type="match status" value="1"/>
</dbReference>
<dbReference type="EMBL" id="UINC01006920">
    <property type="protein sequence ID" value="SVA30402.1"/>
    <property type="molecule type" value="Genomic_DNA"/>
</dbReference>
<keyword evidence="2" id="KW-0436">Ligase</keyword>
<protein>
    <recommendedName>
        <fullName evidence="5">GS catalytic domain-containing protein</fullName>
    </recommendedName>
</protein>
<dbReference type="PANTHER" id="PTHR43785:SF12">
    <property type="entry name" value="TYPE-1 GLUTAMINE SYNTHETASE 2"/>
    <property type="match status" value="1"/>
</dbReference>
<dbReference type="SUPFAM" id="SSF54368">
    <property type="entry name" value="Glutamine synthetase, N-terminal domain"/>
    <property type="match status" value="1"/>
</dbReference>
<dbReference type="InterPro" id="IPR014746">
    <property type="entry name" value="Gln_synth/guanido_kin_cat_dom"/>
</dbReference>
<dbReference type="AlphaFoldDB" id="A0A381UQG5"/>
<evidence type="ECO:0000313" key="6">
    <source>
        <dbReference type="EMBL" id="SVA30402.1"/>
    </source>
</evidence>
<name>A0A381UQG5_9ZZZZ</name>
<keyword evidence="4" id="KW-0067">ATP-binding</keyword>
<evidence type="ECO:0000259" key="5">
    <source>
        <dbReference type="PROSITE" id="PS51987"/>
    </source>
</evidence>
<dbReference type="GO" id="GO:0005524">
    <property type="term" value="F:ATP binding"/>
    <property type="evidence" value="ECO:0007669"/>
    <property type="project" value="UniProtKB-KW"/>
</dbReference>
<proteinExistence type="inferred from homology"/>
<accession>A0A381UQG5</accession>
<dbReference type="InterPro" id="IPR036651">
    <property type="entry name" value="Gln_synt_N_sf"/>
</dbReference>
<evidence type="ECO:0000256" key="4">
    <source>
        <dbReference type="ARBA" id="ARBA00022840"/>
    </source>
</evidence>
<dbReference type="PANTHER" id="PTHR43785">
    <property type="entry name" value="GAMMA-GLUTAMYLPUTRESCINE SYNTHETASE"/>
    <property type="match status" value="1"/>
</dbReference>
<dbReference type="PROSITE" id="PS51987">
    <property type="entry name" value="GS_CATALYTIC"/>
    <property type="match status" value="1"/>
</dbReference>
<sequence>MDIRKLITIDDVVNYLKEDQVNYIKIGITDIDGVIRGKYMHVNKFLKSIESGGFGFCDVIFGWDSSDNLYGFSNSKTNKQFTGWHTGYPDTKVRILLDTARQIPFEKNIPFFLSELEGGVVCPRNVLKKVLQKLKKMGLKANSALEYEFFLFEETPRSIRDKNFKNLNNFTPGMFGYSILRSSVHAEFYQEILSMCSEMDMQLEGLHTETGPGVLEAAISVDEALKAADKATLFKTFIKVLAQRKDLVANFMAKWSADYPGQSGHIHCSLVHENGESAFKNFGQDRTDLMLYFLGGLQKYMREFCVLLAPTINSYKRLCPGAWAPINTTWGTENRTVAFRVIDGKPDAQRIENRLGGADANPYLAMAATLGAGLLGIEQKILPTEETIGGAYSKKVPNKMAVPYSLNEATKLFKKSKSARNVFGNNFVDHFSSTREWEYSQYLKGNKGLKSYGQKISDWELNRYFEII</sequence>
<keyword evidence="3" id="KW-0547">Nucleotide-binding</keyword>
<dbReference type="GO" id="GO:0006542">
    <property type="term" value="P:glutamine biosynthetic process"/>
    <property type="evidence" value="ECO:0007669"/>
    <property type="project" value="InterPro"/>
</dbReference>
<dbReference type="SMART" id="SM01230">
    <property type="entry name" value="Gln-synt_C"/>
    <property type="match status" value="1"/>
</dbReference>
<evidence type="ECO:0000256" key="1">
    <source>
        <dbReference type="ARBA" id="ARBA00009897"/>
    </source>
</evidence>
<dbReference type="GO" id="GO:0004356">
    <property type="term" value="F:glutamine synthetase activity"/>
    <property type="evidence" value="ECO:0007669"/>
    <property type="project" value="InterPro"/>
</dbReference>
<evidence type="ECO:0000256" key="2">
    <source>
        <dbReference type="ARBA" id="ARBA00022598"/>
    </source>
</evidence>
<reference evidence="6" key="1">
    <citation type="submission" date="2018-05" db="EMBL/GenBank/DDBJ databases">
        <authorList>
            <person name="Lanie J.A."/>
            <person name="Ng W.-L."/>
            <person name="Kazmierczak K.M."/>
            <person name="Andrzejewski T.M."/>
            <person name="Davidsen T.M."/>
            <person name="Wayne K.J."/>
            <person name="Tettelin H."/>
            <person name="Glass J.I."/>
            <person name="Rusch D."/>
            <person name="Podicherti R."/>
            <person name="Tsui H.-C.T."/>
            <person name="Winkler M.E."/>
        </authorList>
    </citation>
    <scope>NUCLEOTIDE SEQUENCE</scope>
</reference>
<gene>
    <name evidence="6" type="ORF">METZ01_LOCUS83256</name>
</gene>
<organism evidence="6">
    <name type="scientific">marine metagenome</name>
    <dbReference type="NCBI Taxonomy" id="408172"/>
    <lineage>
        <taxon>unclassified sequences</taxon>
        <taxon>metagenomes</taxon>
        <taxon>ecological metagenomes</taxon>
    </lineage>
</organism>
<dbReference type="InterPro" id="IPR008146">
    <property type="entry name" value="Gln_synth_cat_dom"/>
</dbReference>
<dbReference type="SUPFAM" id="SSF55931">
    <property type="entry name" value="Glutamine synthetase/guanido kinase"/>
    <property type="match status" value="1"/>
</dbReference>
<dbReference type="GO" id="GO:0006576">
    <property type="term" value="P:biogenic amine metabolic process"/>
    <property type="evidence" value="ECO:0007669"/>
    <property type="project" value="UniProtKB-ARBA"/>
</dbReference>
<evidence type="ECO:0000256" key="3">
    <source>
        <dbReference type="ARBA" id="ARBA00022741"/>
    </source>
</evidence>
<dbReference type="FunFam" id="3.30.590.10:FF:000005">
    <property type="entry name" value="Probable glutamine synthetase"/>
    <property type="match status" value="1"/>
</dbReference>
<feature type="domain" description="GS catalytic" evidence="5">
    <location>
        <begin position="123"/>
        <end position="468"/>
    </location>
</feature>
<comment type="similarity">
    <text evidence="1">Belongs to the glutamine synthetase family.</text>
</comment>